<reference evidence="2" key="1">
    <citation type="submission" date="2025-08" db="UniProtKB">
        <authorList>
            <consortium name="Ensembl"/>
        </authorList>
    </citation>
    <scope>IDENTIFICATION</scope>
</reference>
<dbReference type="Ensembl" id="ENSAPOT00000000688.1">
    <property type="protein sequence ID" value="ENSAPOP00000009949.1"/>
    <property type="gene ID" value="ENSAPOG00000012313.1"/>
</dbReference>
<proteinExistence type="inferred from homology"/>
<comment type="similarity">
    <text evidence="1">Belongs to the cornifelin family.</text>
</comment>
<evidence type="ECO:0000313" key="2">
    <source>
        <dbReference type="Ensembl" id="ENSAPOP00000009949.1"/>
    </source>
</evidence>
<keyword evidence="3" id="KW-1185">Reference proteome</keyword>
<dbReference type="Proteomes" id="UP000257200">
    <property type="component" value="Unplaced"/>
</dbReference>
<dbReference type="PANTHER" id="PTHR15907">
    <property type="entry name" value="DUF614 FAMILY PROTEIN-RELATED"/>
    <property type="match status" value="1"/>
</dbReference>
<dbReference type="Pfam" id="PF04749">
    <property type="entry name" value="PLAC8"/>
    <property type="match status" value="1"/>
</dbReference>
<dbReference type="InterPro" id="IPR006461">
    <property type="entry name" value="PLAC_motif_containing"/>
</dbReference>
<evidence type="ECO:0000313" key="3">
    <source>
        <dbReference type="Proteomes" id="UP000257200"/>
    </source>
</evidence>
<name>A0A3Q1F0M4_9TELE</name>
<dbReference type="AlphaFoldDB" id="A0A3Q1F0M4"/>
<organism evidence="2 3">
    <name type="scientific">Acanthochromis polyacanthus</name>
    <name type="common">spiny chromis</name>
    <dbReference type="NCBI Taxonomy" id="80966"/>
    <lineage>
        <taxon>Eukaryota</taxon>
        <taxon>Metazoa</taxon>
        <taxon>Chordata</taxon>
        <taxon>Craniata</taxon>
        <taxon>Vertebrata</taxon>
        <taxon>Euteleostomi</taxon>
        <taxon>Actinopterygii</taxon>
        <taxon>Neopterygii</taxon>
        <taxon>Teleostei</taxon>
        <taxon>Neoteleostei</taxon>
        <taxon>Acanthomorphata</taxon>
        <taxon>Ovalentaria</taxon>
        <taxon>Pomacentridae</taxon>
        <taxon>Acanthochromis</taxon>
    </lineage>
</organism>
<dbReference type="InParanoid" id="A0A3Q1F0M4"/>
<dbReference type="STRING" id="80966.ENSAPOP00000009949"/>
<reference evidence="2" key="2">
    <citation type="submission" date="2025-09" db="UniProtKB">
        <authorList>
            <consortium name="Ensembl"/>
        </authorList>
    </citation>
    <scope>IDENTIFICATION</scope>
</reference>
<protein>
    <submittedName>
        <fullName evidence="2">Cornifelin-like</fullName>
    </submittedName>
</protein>
<dbReference type="GeneTree" id="ENSGT00940000178094"/>
<accession>A0A3Q1F0M4</accession>
<evidence type="ECO:0000256" key="1">
    <source>
        <dbReference type="ARBA" id="ARBA00009024"/>
    </source>
</evidence>
<dbReference type="NCBIfam" id="TIGR01571">
    <property type="entry name" value="A_thal_Cys_rich"/>
    <property type="match status" value="1"/>
</dbReference>
<sequence>MAEKPLTDWNSGLLDCFEDVSTCCYGFWCGPCLSCTVSGRFGENYCLPLCDICACGAPPARLSIRAAMRYRYGIKGSLCK</sequence>